<comment type="caution">
    <text evidence="2">The sequence shown here is derived from an EMBL/GenBank/DDBJ whole genome shotgun (WGS) entry which is preliminary data.</text>
</comment>
<proteinExistence type="predicted"/>
<keyword evidence="3" id="KW-1185">Reference proteome</keyword>
<sequence length="127" mass="12492">SSTCTSPGCRSSSAGSAPARGDQRRGGGGNGVGGGGGKRGKGRGPQQAGQATQAGGTPQPMGQRPIGPWFCFNPGWAAFQQQAAGGWRGSAPGLLGPSPQAHTAFAPLQVSPPAQSWDQAGLIAALN</sequence>
<reference evidence="2" key="1">
    <citation type="submission" date="2020-05" db="EMBL/GenBank/DDBJ databases">
        <title>WGS assembly of Panicum virgatum.</title>
        <authorList>
            <person name="Lovell J.T."/>
            <person name="Jenkins J."/>
            <person name="Shu S."/>
            <person name="Juenger T.E."/>
            <person name="Schmutz J."/>
        </authorList>
    </citation>
    <scope>NUCLEOTIDE SEQUENCE</scope>
    <source>
        <strain evidence="2">AP13</strain>
    </source>
</reference>
<protein>
    <submittedName>
        <fullName evidence="2">Uncharacterized protein</fullName>
    </submittedName>
</protein>
<accession>A0A8T0VTM0</accession>
<gene>
    <name evidence="2" type="ORF">PVAP13_2NG459906</name>
</gene>
<evidence type="ECO:0000313" key="3">
    <source>
        <dbReference type="Proteomes" id="UP000823388"/>
    </source>
</evidence>
<name>A0A8T0VTM0_PANVG</name>
<evidence type="ECO:0000256" key="1">
    <source>
        <dbReference type="SAM" id="MobiDB-lite"/>
    </source>
</evidence>
<organism evidence="2 3">
    <name type="scientific">Panicum virgatum</name>
    <name type="common">Blackwell switchgrass</name>
    <dbReference type="NCBI Taxonomy" id="38727"/>
    <lineage>
        <taxon>Eukaryota</taxon>
        <taxon>Viridiplantae</taxon>
        <taxon>Streptophyta</taxon>
        <taxon>Embryophyta</taxon>
        <taxon>Tracheophyta</taxon>
        <taxon>Spermatophyta</taxon>
        <taxon>Magnoliopsida</taxon>
        <taxon>Liliopsida</taxon>
        <taxon>Poales</taxon>
        <taxon>Poaceae</taxon>
        <taxon>PACMAD clade</taxon>
        <taxon>Panicoideae</taxon>
        <taxon>Panicodae</taxon>
        <taxon>Paniceae</taxon>
        <taxon>Panicinae</taxon>
        <taxon>Panicum</taxon>
        <taxon>Panicum sect. Hiantes</taxon>
    </lineage>
</organism>
<feature type="non-terminal residue" evidence="2">
    <location>
        <position position="127"/>
    </location>
</feature>
<evidence type="ECO:0000313" key="2">
    <source>
        <dbReference type="EMBL" id="KAG2636594.1"/>
    </source>
</evidence>
<feature type="compositionally biased region" description="Low complexity" evidence="1">
    <location>
        <begin position="1"/>
        <end position="20"/>
    </location>
</feature>
<feature type="region of interest" description="Disordered" evidence="1">
    <location>
        <begin position="1"/>
        <end position="69"/>
    </location>
</feature>
<dbReference type="AlphaFoldDB" id="A0A8T0VTM0"/>
<feature type="compositionally biased region" description="Low complexity" evidence="1">
    <location>
        <begin position="44"/>
        <end position="60"/>
    </location>
</feature>
<feature type="non-terminal residue" evidence="2">
    <location>
        <position position="1"/>
    </location>
</feature>
<dbReference type="EMBL" id="CM029040">
    <property type="protein sequence ID" value="KAG2636594.1"/>
    <property type="molecule type" value="Genomic_DNA"/>
</dbReference>
<feature type="compositionally biased region" description="Gly residues" evidence="1">
    <location>
        <begin position="26"/>
        <end position="37"/>
    </location>
</feature>
<dbReference type="Proteomes" id="UP000823388">
    <property type="component" value="Chromosome 2N"/>
</dbReference>